<sequence length="136" mass="15387">MRYEDFFVGQSFSTKRRITSAMVDSFAELTGDRNPVHTDDEFARNSRFGRRIAHGMLSVGIISAILGNEFPGPGSIYMKQEVKFLKPIFLEEEVKISIEILEKISEKKRLLVKTTVEKNNGEKAVDGEALLLFEGE</sequence>
<dbReference type="InterPro" id="IPR029069">
    <property type="entry name" value="HotDog_dom_sf"/>
</dbReference>
<evidence type="ECO:0000313" key="4">
    <source>
        <dbReference type="EMBL" id="KUK66903.1"/>
    </source>
</evidence>
<evidence type="ECO:0000313" key="6">
    <source>
        <dbReference type="Proteomes" id="UP000054260"/>
    </source>
</evidence>
<dbReference type="GO" id="GO:0019171">
    <property type="term" value="F:(3R)-hydroxyacyl-[acyl-carrier-protein] dehydratase activity"/>
    <property type="evidence" value="ECO:0007669"/>
    <property type="project" value="TreeGrafter"/>
</dbReference>
<reference evidence="6 7" key="2">
    <citation type="journal article" date="2015" name="MBio">
        <title>Genome-Resolved Metagenomic Analysis Reveals Roles for Candidate Phyla and Other Microbial Community Members in Biogeochemical Transformations in Oil Reservoirs.</title>
        <authorList>
            <person name="Hu P."/>
            <person name="Tom L."/>
            <person name="Singh A."/>
            <person name="Thomas B.C."/>
            <person name="Baker B.J."/>
            <person name="Piceno Y.M."/>
            <person name="Andersen G.L."/>
            <person name="Banfield J.F."/>
        </authorList>
    </citation>
    <scope>NUCLEOTIDE SEQUENCE [LARGE SCALE GENOMIC DNA]</scope>
</reference>
<dbReference type="CDD" id="cd03449">
    <property type="entry name" value="R_hydratase"/>
    <property type="match status" value="1"/>
</dbReference>
<dbReference type="InterPro" id="IPR050965">
    <property type="entry name" value="UPF0336/Enoyl-CoA_hydratase"/>
</dbReference>
<dbReference type="PATRIC" id="fig|1236046.5.peg.521"/>
<dbReference type="Proteomes" id="UP000055014">
    <property type="component" value="Unassembled WGS sequence"/>
</dbReference>
<organism evidence="4 6">
    <name type="scientific">Mesotoga infera</name>
    <dbReference type="NCBI Taxonomy" id="1236046"/>
    <lineage>
        <taxon>Bacteria</taxon>
        <taxon>Thermotogati</taxon>
        <taxon>Thermotogota</taxon>
        <taxon>Thermotogae</taxon>
        <taxon>Kosmotogales</taxon>
        <taxon>Kosmotogaceae</taxon>
        <taxon>Mesotoga</taxon>
    </lineage>
</organism>
<comment type="caution">
    <text evidence="4">The sequence shown here is derived from an EMBL/GenBank/DDBJ whole genome shotgun (WGS) entry which is preliminary data.</text>
</comment>
<dbReference type="SUPFAM" id="SSF54637">
    <property type="entry name" value="Thioesterase/thiol ester dehydrase-isomerase"/>
    <property type="match status" value="1"/>
</dbReference>
<evidence type="ECO:0000313" key="5">
    <source>
        <dbReference type="EMBL" id="KUK89706.1"/>
    </source>
</evidence>
<dbReference type="FunFam" id="3.10.129.10:FF:000042">
    <property type="entry name" value="MaoC domain protein dehydratase"/>
    <property type="match status" value="1"/>
</dbReference>
<dbReference type="Proteomes" id="UP000054260">
    <property type="component" value="Unassembled WGS sequence"/>
</dbReference>
<dbReference type="Gene3D" id="3.10.129.10">
    <property type="entry name" value="Hotdog Thioesterase"/>
    <property type="match status" value="1"/>
</dbReference>
<dbReference type="EMBL" id="LGGH01000154">
    <property type="protein sequence ID" value="KUK66903.1"/>
    <property type="molecule type" value="Genomic_DNA"/>
</dbReference>
<keyword evidence="1" id="KW-0456">Lyase</keyword>
<evidence type="ECO:0000313" key="8">
    <source>
        <dbReference type="Proteomes" id="UP000264215"/>
    </source>
</evidence>
<gene>
    <name evidence="3" type="ORF">DIT26_03625</name>
    <name evidence="4" type="ORF">XD86_0998</name>
    <name evidence="5" type="ORF">XE02_0893</name>
</gene>
<dbReference type="Pfam" id="PF01575">
    <property type="entry name" value="MaoC_dehydratas"/>
    <property type="match status" value="1"/>
</dbReference>
<dbReference type="AlphaFoldDB" id="A0A101GYA1"/>
<name>A0A101GYA1_9BACT</name>
<reference evidence="3 8" key="3">
    <citation type="journal article" date="2018" name="Nat. Biotechnol.">
        <title>A standardized bacterial taxonomy based on genome phylogeny substantially revises the tree of life.</title>
        <authorList>
            <person name="Parks D.H."/>
            <person name="Chuvochina M."/>
            <person name="Waite D.W."/>
            <person name="Rinke C."/>
            <person name="Skarshewski A."/>
            <person name="Chaumeil P.A."/>
            <person name="Hugenholtz P."/>
        </authorList>
    </citation>
    <scope>NUCLEOTIDE SEQUENCE [LARGE SCALE GENOMIC DNA]</scope>
    <source>
        <strain evidence="3">UBA9905</strain>
    </source>
</reference>
<evidence type="ECO:0000256" key="1">
    <source>
        <dbReference type="ARBA" id="ARBA00023239"/>
    </source>
</evidence>
<feature type="domain" description="MaoC-like" evidence="2">
    <location>
        <begin position="12"/>
        <end position="118"/>
    </location>
</feature>
<dbReference type="GO" id="GO:0006633">
    <property type="term" value="P:fatty acid biosynthetic process"/>
    <property type="evidence" value="ECO:0007669"/>
    <property type="project" value="TreeGrafter"/>
</dbReference>
<protein>
    <submittedName>
        <fullName evidence="4">Acyl dehydratase</fullName>
    </submittedName>
    <submittedName>
        <fullName evidence="3">Enoyl-CoA hydratase</fullName>
    </submittedName>
</protein>
<dbReference type="Proteomes" id="UP000264215">
    <property type="component" value="Unassembled WGS sequence"/>
</dbReference>
<evidence type="ECO:0000313" key="3">
    <source>
        <dbReference type="EMBL" id="HCO69664.1"/>
    </source>
</evidence>
<dbReference type="EMBL" id="DQBS01000090">
    <property type="protein sequence ID" value="HCO69664.1"/>
    <property type="molecule type" value="Genomic_DNA"/>
</dbReference>
<reference evidence="4" key="1">
    <citation type="journal article" date="2015" name="MBio">
        <title>Genome-resolved metagenomic analysis reveals roles for candidate phyla and other microbial community members in biogeochemical transformations in oil reservoirs.</title>
        <authorList>
            <person name="Hu P."/>
            <person name="Tom L."/>
            <person name="Singh A."/>
            <person name="Thomas B.C."/>
            <person name="Baker B.J."/>
            <person name="Piceno Y.M."/>
            <person name="Andersen G.L."/>
            <person name="Banfield J.F."/>
        </authorList>
    </citation>
    <scope>NUCLEOTIDE SEQUENCE [LARGE SCALE GENOMIC DNA]</scope>
    <source>
        <strain evidence="4">46_47</strain>
        <strain evidence="5">46_70</strain>
    </source>
</reference>
<dbReference type="InterPro" id="IPR002539">
    <property type="entry name" value="MaoC-like_dom"/>
</dbReference>
<proteinExistence type="predicted"/>
<evidence type="ECO:0000313" key="7">
    <source>
        <dbReference type="Proteomes" id="UP000055014"/>
    </source>
</evidence>
<evidence type="ECO:0000259" key="2">
    <source>
        <dbReference type="Pfam" id="PF01575"/>
    </source>
</evidence>
<dbReference type="PANTHER" id="PTHR43437">
    <property type="entry name" value="HYDROXYACYL-THIOESTER DEHYDRATASE TYPE 2, MITOCHONDRIAL-RELATED"/>
    <property type="match status" value="1"/>
</dbReference>
<accession>A0A101GYA1</accession>
<dbReference type="PANTHER" id="PTHR43437:SF3">
    <property type="entry name" value="HYDROXYACYL-THIOESTER DEHYDRATASE TYPE 2, MITOCHONDRIAL"/>
    <property type="match status" value="1"/>
</dbReference>
<dbReference type="EMBL" id="LGGW01000072">
    <property type="protein sequence ID" value="KUK89706.1"/>
    <property type="molecule type" value="Genomic_DNA"/>
</dbReference>